<dbReference type="InterPro" id="IPR012902">
    <property type="entry name" value="N_methyl_site"/>
</dbReference>
<organism evidence="6 7">
    <name type="scientific">Ectopseudomonas oleovorans</name>
    <name type="common">Pseudomonas oleovorans</name>
    <dbReference type="NCBI Taxonomy" id="301"/>
    <lineage>
        <taxon>Bacteria</taxon>
        <taxon>Pseudomonadati</taxon>
        <taxon>Pseudomonadota</taxon>
        <taxon>Gammaproteobacteria</taxon>
        <taxon>Pseudomonadales</taxon>
        <taxon>Pseudomonadaceae</taxon>
        <taxon>Ectopseudomonas</taxon>
    </lineage>
</organism>
<gene>
    <name evidence="6" type="ORF">DFO60_0765</name>
</gene>
<dbReference type="Proteomes" id="UP000256988">
    <property type="component" value="Unassembled WGS sequence"/>
</dbReference>
<dbReference type="PANTHER" id="PTHR30093:SF34">
    <property type="entry name" value="PREPILIN PEPTIDASE-DEPENDENT PROTEIN D"/>
    <property type="match status" value="1"/>
</dbReference>
<dbReference type="GO" id="GO:0009289">
    <property type="term" value="C:pilus"/>
    <property type="evidence" value="ECO:0007669"/>
    <property type="project" value="InterPro"/>
</dbReference>
<dbReference type="NCBIfam" id="TIGR02532">
    <property type="entry name" value="IV_pilin_GFxxxE"/>
    <property type="match status" value="1"/>
</dbReference>
<evidence type="ECO:0000256" key="4">
    <source>
        <dbReference type="RuleBase" id="RU000389"/>
    </source>
</evidence>
<dbReference type="Pfam" id="PF07963">
    <property type="entry name" value="N_methyl"/>
    <property type="match status" value="1"/>
</dbReference>
<evidence type="ECO:0000256" key="2">
    <source>
        <dbReference type="ARBA" id="ARBA00022481"/>
    </source>
</evidence>
<sequence length="166" mass="16755">MKAQKGFTLIELMIVVAIIGILAAIALPQYQNYTARAQASEAMVLLDGLKTPVVDAIGTSGVANACSTAAATTGTSATPAGALNSANGYTLSGKYVASITPTAGTNSCKLAAVFTTSGVSDKVSGKTVAMTYAQSSTSGDNTWAWTCTTNLPEGVRPSSCTYNASP</sequence>
<comment type="similarity">
    <text evidence="1 4">Belongs to the N-Me-Phe pilin family.</text>
</comment>
<dbReference type="GO" id="GO:0007155">
    <property type="term" value="P:cell adhesion"/>
    <property type="evidence" value="ECO:0007669"/>
    <property type="project" value="InterPro"/>
</dbReference>
<dbReference type="Gene3D" id="3.30.700.10">
    <property type="entry name" value="Glycoprotein, Type 4 Pilin"/>
    <property type="match status" value="1"/>
</dbReference>
<evidence type="ECO:0000256" key="5">
    <source>
        <dbReference type="SAM" id="Phobius"/>
    </source>
</evidence>
<evidence type="ECO:0000256" key="1">
    <source>
        <dbReference type="ARBA" id="ARBA00005233"/>
    </source>
</evidence>
<keyword evidence="5" id="KW-1133">Transmembrane helix</keyword>
<reference evidence="6 7" key="1">
    <citation type="submission" date="2018-07" db="EMBL/GenBank/DDBJ databases">
        <title>Genome sequencing of rice bacterial endophytes.</title>
        <authorList>
            <person name="Venturi V."/>
        </authorList>
    </citation>
    <scope>NUCLEOTIDE SEQUENCE [LARGE SCALE GENOMIC DNA]</scope>
    <source>
        <strain evidence="6 7">AG1002</strain>
    </source>
</reference>
<dbReference type="PROSITE" id="PS00409">
    <property type="entry name" value="PROKAR_NTER_METHYL"/>
    <property type="match status" value="1"/>
</dbReference>
<protein>
    <recommendedName>
        <fullName evidence="3">Pilin</fullName>
    </recommendedName>
</protein>
<evidence type="ECO:0000256" key="3">
    <source>
        <dbReference type="ARBA" id="ARBA00029638"/>
    </source>
</evidence>
<name>A0A3D9F3S8_ECTOL</name>
<dbReference type="AlphaFoldDB" id="A0A3D9F3S8"/>
<proteinExistence type="inferred from homology"/>
<comment type="caution">
    <text evidence="6">The sequence shown here is derived from an EMBL/GenBank/DDBJ whole genome shotgun (WGS) entry which is preliminary data.</text>
</comment>
<keyword evidence="5" id="KW-0472">Membrane</keyword>
<accession>A0A3D9F3S8</accession>
<dbReference type="Pfam" id="PF00114">
    <property type="entry name" value="Pilin"/>
    <property type="match status" value="1"/>
</dbReference>
<keyword evidence="5" id="KW-0812">Transmembrane</keyword>
<evidence type="ECO:0000313" key="7">
    <source>
        <dbReference type="Proteomes" id="UP000256988"/>
    </source>
</evidence>
<evidence type="ECO:0000313" key="6">
    <source>
        <dbReference type="EMBL" id="RED10094.1"/>
    </source>
</evidence>
<dbReference type="InterPro" id="IPR045584">
    <property type="entry name" value="Pilin-like"/>
</dbReference>
<keyword evidence="2" id="KW-0488">Methylation</keyword>
<dbReference type="SUPFAM" id="SSF54523">
    <property type="entry name" value="Pili subunits"/>
    <property type="match status" value="1"/>
</dbReference>
<feature type="transmembrane region" description="Helical" evidence="5">
    <location>
        <begin position="7"/>
        <end position="27"/>
    </location>
</feature>
<dbReference type="RefSeq" id="WP_115945319.1">
    <property type="nucleotide sequence ID" value="NZ_QRDL01000001.1"/>
</dbReference>
<dbReference type="EMBL" id="QRDL01000001">
    <property type="protein sequence ID" value="RED10094.1"/>
    <property type="molecule type" value="Genomic_DNA"/>
</dbReference>
<dbReference type="PANTHER" id="PTHR30093">
    <property type="entry name" value="GENERAL SECRETION PATHWAY PROTEIN G"/>
    <property type="match status" value="1"/>
</dbReference>
<dbReference type="InterPro" id="IPR001082">
    <property type="entry name" value="Pilin"/>
</dbReference>
<keyword evidence="4" id="KW-0281">Fimbrium</keyword>